<dbReference type="Proteomes" id="UP000054032">
    <property type="component" value="Unassembled WGS sequence"/>
</dbReference>
<dbReference type="EMBL" id="KI964274">
    <property type="protein sequence ID" value="EUC39705.1"/>
    <property type="molecule type" value="Genomic_DNA"/>
</dbReference>
<proteinExistence type="predicted"/>
<dbReference type="HOGENOM" id="CLU_2711492_0_0_1"/>
<evidence type="ECO:0000313" key="1">
    <source>
        <dbReference type="EMBL" id="EUC39705.1"/>
    </source>
</evidence>
<accession>W6YQ18</accession>
<protein>
    <submittedName>
        <fullName evidence="1">Uncharacterized protein</fullName>
    </submittedName>
</protein>
<dbReference type="GeneID" id="19119669"/>
<dbReference type="AlphaFoldDB" id="W6YQ18"/>
<reference evidence="1 2" key="1">
    <citation type="journal article" date="2013" name="PLoS Genet.">
        <title>Comparative genome structure, secondary metabolite, and effector coding capacity across Cochliobolus pathogens.</title>
        <authorList>
            <person name="Condon B.J."/>
            <person name="Leng Y."/>
            <person name="Wu D."/>
            <person name="Bushley K.E."/>
            <person name="Ohm R.A."/>
            <person name="Otillar R."/>
            <person name="Martin J."/>
            <person name="Schackwitz W."/>
            <person name="Grimwood J."/>
            <person name="MohdZainudin N."/>
            <person name="Xue C."/>
            <person name="Wang R."/>
            <person name="Manning V.A."/>
            <person name="Dhillon B."/>
            <person name="Tu Z.J."/>
            <person name="Steffenson B.J."/>
            <person name="Salamov A."/>
            <person name="Sun H."/>
            <person name="Lowry S."/>
            <person name="LaButti K."/>
            <person name="Han J."/>
            <person name="Copeland A."/>
            <person name="Lindquist E."/>
            <person name="Barry K."/>
            <person name="Schmutz J."/>
            <person name="Baker S.E."/>
            <person name="Ciuffetti L.M."/>
            <person name="Grigoriev I.V."/>
            <person name="Zhong S."/>
            <person name="Turgeon B.G."/>
        </authorList>
    </citation>
    <scope>NUCLEOTIDE SEQUENCE [LARGE SCALE GENOMIC DNA]</scope>
    <source>
        <strain evidence="1 2">ATCC 44560</strain>
    </source>
</reference>
<keyword evidence="2" id="KW-1185">Reference proteome</keyword>
<sequence>GEECIRPRKRTLYSVQGRHDGFSLQEPGLSGIPNTSPRRFRDWDLADARSAPKPKLDIALHELEERHLILHTE</sequence>
<feature type="non-terminal residue" evidence="1">
    <location>
        <position position="1"/>
    </location>
</feature>
<organism evidence="1 2">
    <name type="scientific">Bipolaris oryzae ATCC 44560</name>
    <dbReference type="NCBI Taxonomy" id="930090"/>
    <lineage>
        <taxon>Eukaryota</taxon>
        <taxon>Fungi</taxon>
        <taxon>Dikarya</taxon>
        <taxon>Ascomycota</taxon>
        <taxon>Pezizomycotina</taxon>
        <taxon>Dothideomycetes</taxon>
        <taxon>Pleosporomycetidae</taxon>
        <taxon>Pleosporales</taxon>
        <taxon>Pleosporineae</taxon>
        <taxon>Pleosporaceae</taxon>
        <taxon>Bipolaris</taxon>
    </lineage>
</organism>
<dbReference type="KEGG" id="bor:COCMIDRAFT_110783"/>
<dbReference type="RefSeq" id="XP_007693777.1">
    <property type="nucleotide sequence ID" value="XM_007695587.1"/>
</dbReference>
<name>W6YQ18_COCMI</name>
<evidence type="ECO:0000313" key="2">
    <source>
        <dbReference type="Proteomes" id="UP000054032"/>
    </source>
</evidence>
<dbReference type="OrthoDB" id="5135333at2759"/>
<gene>
    <name evidence="1" type="ORF">COCMIDRAFT_110783</name>
</gene>